<comment type="caution">
    <text evidence="2">The sequence shown here is derived from an EMBL/GenBank/DDBJ whole genome shotgun (WGS) entry which is preliminary data.</text>
</comment>
<name>A0A2T7PSU0_POMCA</name>
<dbReference type="Proteomes" id="UP000245119">
    <property type="component" value="Linkage Group LG2"/>
</dbReference>
<reference evidence="2 3" key="1">
    <citation type="submission" date="2018-04" db="EMBL/GenBank/DDBJ databases">
        <title>The genome of golden apple snail Pomacea canaliculata provides insight into stress tolerance and invasive adaptation.</title>
        <authorList>
            <person name="Liu C."/>
            <person name="Liu B."/>
            <person name="Ren Y."/>
            <person name="Zhang Y."/>
            <person name="Wang H."/>
            <person name="Li S."/>
            <person name="Jiang F."/>
            <person name="Yin L."/>
            <person name="Zhang G."/>
            <person name="Qian W."/>
            <person name="Fan W."/>
        </authorList>
    </citation>
    <scope>NUCLEOTIDE SEQUENCE [LARGE SCALE GENOMIC DNA]</scope>
    <source>
        <strain evidence="2">SZHN2017</strain>
        <tissue evidence="2">Muscle</tissue>
    </source>
</reference>
<protein>
    <submittedName>
        <fullName evidence="2">Uncharacterized protein</fullName>
    </submittedName>
</protein>
<keyword evidence="3" id="KW-1185">Reference proteome</keyword>
<accession>A0A2T7PSU0</accession>
<keyword evidence="1" id="KW-0812">Transmembrane</keyword>
<sequence>MFQTDDHVPASDRELSALIISACVFVIASVVSLVVCAILLVWSKWKVREQNKTHALEQVADF</sequence>
<evidence type="ECO:0000313" key="2">
    <source>
        <dbReference type="EMBL" id="PVD36485.1"/>
    </source>
</evidence>
<keyword evidence="1" id="KW-1133">Transmembrane helix</keyword>
<dbReference type="AlphaFoldDB" id="A0A2T7PSU0"/>
<evidence type="ECO:0000256" key="1">
    <source>
        <dbReference type="SAM" id="Phobius"/>
    </source>
</evidence>
<feature type="transmembrane region" description="Helical" evidence="1">
    <location>
        <begin position="15"/>
        <end position="42"/>
    </location>
</feature>
<evidence type="ECO:0000313" key="3">
    <source>
        <dbReference type="Proteomes" id="UP000245119"/>
    </source>
</evidence>
<dbReference type="EMBL" id="PZQS01000002">
    <property type="protein sequence ID" value="PVD36485.1"/>
    <property type="molecule type" value="Genomic_DNA"/>
</dbReference>
<keyword evidence="1" id="KW-0472">Membrane</keyword>
<proteinExistence type="predicted"/>
<gene>
    <name evidence="2" type="ORF">C0Q70_03469</name>
</gene>
<organism evidence="2 3">
    <name type="scientific">Pomacea canaliculata</name>
    <name type="common">Golden apple snail</name>
    <dbReference type="NCBI Taxonomy" id="400727"/>
    <lineage>
        <taxon>Eukaryota</taxon>
        <taxon>Metazoa</taxon>
        <taxon>Spiralia</taxon>
        <taxon>Lophotrochozoa</taxon>
        <taxon>Mollusca</taxon>
        <taxon>Gastropoda</taxon>
        <taxon>Caenogastropoda</taxon>
        <taxon>Architaenioglossa</taxon>
        <taxon>Ampullarioidea</taxon>
        <taxon>Ampullariidae</taxon>
        <taxon>Pomacea</taxon>
    </lineage>
</organism>